<dbReference type="InterPro" id="IPR014030">
    <property type="entry name" value="Ketoacyl_synth_N"/>
</dbReference>
<proteinExistence type="predicted"/>
<dbReference type="Gene3D" id="3.40.47.10">
    <property type="match status" value="1"/>
</dbReference>
<dbReference type="GO" id="GO:0016746">
    <property type="term" value="F:acyltransferase activity"/>
    <property type="evidence" value="ECO:0007669"/>
    <property type="project" value="InterPro"/>
</dbReference>
<dbReference type="Proteomes" id="UP000445000">
    <property type="component" value="Unassembled WGS sequence"/>
</dbReference>
<sequence length="264" mass="27788">MTLRVAIEGVSFWASRLPGWDIARTVIRGEQAAPETPSARPSPTLLAPTERRRAPDTVAVALEVAARACEAAGRKPSDLPSVFASTHGDLAISDYMCSTLATTPALISPIKFHNSVHNAAAGYWSIGTGSLAPYTAISAYEYTFGTGLLEAATQAVCEQRPVLYVAFDIESKGALASMAPSRGLLGAALVLAPVNQSQQQRGLILTTESVAEFHPTPARSAAATLVADNALAPCLPFFEVLASSSPRTLRLALSRQMALNVQVN</sequence>
<feature type="domain" description="Beta-ketoacyl synthase-like N-terminal" evidence="2">
    <location>
        <begin position="36"/>
        <end position="196"/>
    </location>
</feature>
<gene>
    <name evidence="3" type="ORF">GCM10011487_07150</name>
</gene>
<evidence type="ECO:0000313" key="4">
    <source>
        <dbReference type="Proteomes" id="UP000445000"/>
    </source>
</evidence>
<accession>A0A829Y6U3</accession>
<dbReference type="InterPro" id="IPR016039">
    <property type="entry name" value="Thiolase-like"/>
</dbReference>
<evidence type="ECO:0000259" key="2">
    <source>
        <dbReference type="Pfam" id="PF13723"/>
    </source>
</evidence>
<organism evidence="3 4">
    <name type="scientific">Steroidobacter agaridevorans</name>
    <dbReference type="NCBI Taxonomy" id="2695856"/>
    <lineage>
        <taxon>Bacteria</taxon>
        <taxon>Pseudomonadati</taxon>
        <taxon>Pseudomonadota</taxon>
        <taxon>Gammaproteobacteria</taxon>
        <taxon>Steroidobacterales</taxon>
        <taxon>Steroidobacteraceae</taxon>
        <taxon>Steroidobacter</taxon>
    </lineage>
</organism>
<reference evidence="4" key="1">
    <citation type="submission" date="2020-01" db="EMBL/GenBank/DDBJ databases">
        <title>'Steroidobacter agaridevorans' sp. nov., agar-degrading bacteria isolated from rhizosphere soils.</title>
        <authorList>
            <person name="Ikenaga M."/>
            <person name="Kataoka M."/>
            <person name="Murouchi A."/>
            <person name="Katsuragi S."/>
            <person name="Sakai M."/>
        </authorList>
    </citation>
    <scope>NUCLEOTIDE SEQUENCE [LARGE SCALE GENOMIC DNA]</scope>
    <source>
        <strain evidence="4">YU21-B</strain>
    </source>
</reference>
<evidence type="ECO:0000256" key="1">
    <source>
        <dbReference type="SAM" id="MobiDB-lite"/>
    </source>
</evidence>
<evidence type="ECO:0000313" key="3">
    <source>
        <dbReference type="EMBL" id="GFE78715.1"/>
    </source>
</evidence>
<keyword evidence="4" id="KW-1185">Reference proteome</keyword>
<feature type="region of interest" description="Disordered" evidence="1">
    <location>
        <begin position="31"/>
        <end position="50"/>
    </location>
</feature>
<name>A0A829Y6U3_9GAMM</name>
<dbReference type="Pfam" id="PF13723">
    <property type="entry name" value="Ketoacyl-synt_2"/>
    <property type="match status" value="1"/>
</dbReference>
<dbReference type="AlphaFoldDB" id="A0A829Y6U3"/>
<dbReference type="RefSeq" id="WP_161810578.1">
    <property type="nucleotide sequence ID" value="NZ_BLJN01000001.1"/>
</dbReference>
<comment type="caution">
    <text evidence="3">The sequence shown here is derived from an EMBL/GenBank/DDBJ whole genome shotgun (WGS) entry which is preliminary data.</text>
</comment>
<dbReference type="SUPFAM" id="SSF53901">
    <property type="entry name" value="Thiolase-like"/>
    <property type="match status" value="1"/>
</dbReference>
<dbReference type="EMBL" id="BLJN01000001">
    <property type="protein sequence ID" value="GFE78715.1"/>
    <property type="molecule type" value="Genomic_DNA"/>
</dbReference>
<protein>
    <recommendedName>
        <fullName evidence="2">Beta-ketoacyl synthase-like N-terminal domain-containing protein</fullName>
    </recommendedName>
</protein>